<feature type="compositionally biased region" description="Low complexity" evidence="1">
    <location>
        <begin position="221"/>
        <end position="237"/>
    </location>
</feature>
<organism evidence="3 4">
    <name type="scientific">Cephalotus follicularis</name>
    <name type="common">Albany pitcher plant</name>
    <dbReference type="NCBI Taxonomy" id="3775"/>
    <lineage>
        <taxon>Eukaryota</taxon>
        <taxon>Viridiplantae</taxon>
        <taxon>Streptophyta</taxon>
        <taxon>Embryophyta</taxon>
        <taxon>Tracheophyta</taxon>
        <taxon>Spermatophyta</taxon>
        <taxon>Magnoliopsida</taxon>
        <taxon>eudicotyledons</taxon>
        <taxon>Gunneridae</taxon>
        <taxon>Pentapetalae</taxon>
        <taxon>rosids</taxon>
        <taxon>fabids</taxon>
        <taxon>Oxalidales</taxon>
        <taxon>Cephalotaceae</taxon>
        <taxon>Cephalotus</taxon>
    </lineage>
</organism>
<evidence type="ECO:0000313" key="4">
    <source>
        <dbReference type="Proteomes" id="UP000187406"/>
    </source>
</evidence>
<dbReference type="InParanoid" id="A0A1Q3BST5"/>
<feature type="region of interest" description="Disordered" evidence="1">
    <location>
        <begin position="217"/>
        <end position="237"/>
    </location>
</feature>
<dbReference type="STRING" id="3775.A0A1Q3BST5"/>
<feature type="region of interest" description="Disordered" evidence="1">
    <location>
        <begin position="311"/>
        <end position="359"/>
    </location>
</feature>
<accession>A0A1Q3BST5</accession>
<dbReference type="EMBL" id="BDDD01000867">
    <property type="protein sequence ID" value="GAV71036.1"/>
    <property type="molecule type" value="Genomic_DNA"/>
</dbReference>
<protein>
    <submittedName>
        <fullName evidence="3">DUF4283 domain-containing protein</fullName>
    </submittedName>
</protein>
<evidence type="ECO:0000256" key="1">
    <source>
        <dbReference type="SAM" id="MobiDB-lite"/>
    </source>
</evidence>
<dbReference type="InterPro" id="IPR025558">
    <property type="entry name" value="DUF4283"/>
</dbReference>
<name>A0A1Q3BST5_CEPFO</name>
<dbReference type="Proteomes" id="UP000187406">
    <property type="component" value="Unassembled WGS sequence"/>
</dbReference>
<dbReference type="OrthoDB" id="1751950at2759"/>
<feature type="domain" description="DUF4283" evidence="2">
    <location>
        <begin position="29"/>
        <end position="109"/>
    </location>
</feature>
<dbReference type="InterPro" id="IPR040256">
    <property type="entry name" value="At4g02000-like"/>
</dbReference>
<reference evidence="4" key="1">
    <citation type="submission" date="2016-04" db="EMBL/GenBank/DDBJ databases">
        <title>Cephalotus genome sequencing.</title>
        <authorList>
            <person name="Fukushima K."/>
            <person name="Hasebe M."/>
            <person name="Fang X."/>
        </authorList>
    </citation>
    <scope>NUCLEOTIDE SEQUENCE [LARGE SCALE GENOMIC DNA]</scope>
    <source>
        <strain evidence="4">cv. St1</strain>
    </source>
</reference>
<dbReference type="AlphaFoldDB" id="A0A1Q3BST5"/>
<gene>
    <name evidence="3" type="ORF">CFOL_v3_14530</name>
</gene>
<evidence type="ECO:0000259" key="2">
    <source>
        <dbReference type="Pfam" id="PF14111"/>
    </source>
</evidence>
<dbReference type="PANTHER" id="PTHR31286">
    <property type="entry name" value="GLYCINE-RICH CELL WALL STRUCTURAL PROTEIN 1.8-LIKE"/>
    <property type="match status" value="1"/>
</dbReference>
<feature type="compositionally biased region" description="Polar residues" evidence="1">
    <location>
        <begin position="313"/>
        <end position="338"/>
    </location>
</feature>
<sequence>IPINPKSPSSLHGKPLVNLSPQDVKLASEFHAFSLIAKFSLQRPSVDLFEHHVNSSWGLNRSTTVGLLDPKHILIQLHSAEDFAKAWSRESRIFENRRFLLLRWTPAFTKRKDSSLSATWLRLPGLPMPCQNPAILEVIGNSFGSFLRLDERTKKLKHPMSPRLCVEMDLAMMLPDEVVIAIGTEEIFHQKIEYDMRIGFCFHCHLQGHLESNCRKKQSQAIPRPADPSSSSPPGNASLLTPYGVVVSAALPAGSLRAHARDPKRNLFSVLPSPSDCTPPVCENAPSTIFPHNQAPAQVPSCPSLPLAIPSPGLTQSPIQSSPLAIPSDDNNPQTVHLPSNSSAPPQSSPPVQTLVVHN</sequence>
<proteinExistence type="predicted"/>
<comment type="caution">
    <text evidence="3">The sequence shown here is derived from an EMBL/GenBank/DDBJ whole genome shotgun (WGS) entry which is preliminary data.</text>
</comment>
<evidence type="ECO:0000313" key="3">
    <source>
        <dbReference type="EMBL" id="GAV71036.1"/>
    </source>
</evidence>
<dbReference type="Pfam" id="PF14111">
    <property type="entry name" value="DUF4283"/>
    <property type="match status" value="1"/>
</dbReference>
<keyword evidence="4" id="KW-1185">Reference proteome</keyword>
<feature type="non-terminal residue" evidence="3">
    <location>
        <position position="1"/>
    </location>
</feature>
<dbReference type="PANTHER" id="PTHR31286:SF99">
    <property type="entry name" value="DUF4283 DOMAIN-CONTAINING PROTEIN"/>
    <property type="match status" value="1"/>
</dbReference>